<evidence type="ECO:0000313" key="2">
    <source>
        <dbReference type="Proteomes" id="UP001515480"/>
    </source>
</evidence>
<dbReference type="PANTHER" id="PTHR34407:SF1">
    <property type="entry name" value="SGNH HYDROLASE-TYPE ESTERASE DOMAIN-CONTAINING PROTEIN"/>
    <property type="match status" value="1"/>
</dbReference>
<accession>A0AB34ISH3</accession>
<gene>
    <name evidence="1" type="ORF">AB1Y20_010523</name>
</gene>
<evidence type="ECO:0000313" key="1">
    <source>
        <dbReference type="EMBL" id="KAL1504113.1"/>
    </source>
</evidence>
<reference evidence="1 2" key="1">
    <citation type="journal article" date="2024" name="Science">
        <title>Giant polyketide synthase enzymes in the biosynthesis of giant marine polyether toxins.</title>
        <authorList>
            <person name="Fallon T.R."/>
            <person name="Shende V.V."/>
            <person name="Wierzbicki I.H."/>
            <person name="Pendleton A.L."/>
            <person name="Watervoot N.F."/>
            <person name="Auber R.P."/>
            <person name="Gonzalez D.J."/>
            <person name="Wisecaver J.H."/>
            <person name="Moore B.S."/>
        </authorList>
    </citation>
    <scope>NUCLEOTIDE SEQUENCE [LARGE SCALE GENOMIC DNA]</scope>
    <source>
        <strain evidence="1 2">12B1</strain>
    </source>
</reference>
<dbReference type="Proteomes" id="UP001515480">
    <property type="component" value="Unassembled WGS sequence"/>
</dbReference>
<dbReference type="PANTHER" id="PTHR34407">
    <property type="entry name" value="EXPRESSED PROTEIN"/>
    <property type="match status" value="1"/>
</dbReference>
<protein>
    <submittedName>
        <fullName evidence="1">Uncharacterized protein</fullName>
    </submittedName>
</protein>
<proteinExistence type="predicted"/>
<dbReference type="EMBL" id="JBGBPQ010000020">
    <property type="protein sequence ID" value="KAL1504113.1"/>
    <property type="molecule type" value="Genomic_DNA"/>
</dbReference>
<keyword evidence="2" id="KW-1185">Reference proteome</keyword>
<organism evidence="1 2">
    <name type="scientific">Prymnesium parvum</name>
    <name type="common">Toxic golden alga</name>
    <dbReference type="NCBI Taxonomy" id="97485"/>
    <lineage>
        <taxon>Eukaryota</taxon>
        <taxon>Haptista</taxon>
        <taxon>Haptophyta</taxon>
        <taxon>Prymnesiophyceae</taxon>
        <taxon>Prymnesiales</taxon>
        <taxon>Prymnesiaceae</taxon>
        <taxon>Prymnesium</taxon>
    </lineage>
</organism>
<dbReference type="AlphaFoldDB" id="A0AB34ISH3"/>
<comment type="caution">
    <text evidence="1">The sequence shown here is derived from an EMBL/GenBank/DDBJ whole genome shotgun (WGS) entry which is preliminary data.</text>
</comment>
<name>A0AB34ISH3_PRYPA</name>
<sequence>MSYSFTLSAAARQHAVSRMAAASTLAPFIQRLAQGLPVTIGQLGASVGQDGGCIAQSYRRCNDLSGRVRTLLPWGKPSRRKFKGYLVRFFEYLNASFPHASHRLNNSASDATPPQTALDCLFSHLPRRLDLVFLEFGSMARSINYRAAEALLRVLLSLQPRPVIVFLTVREWCRADLALRFGEPQTPFRRDEKTPWTFAEETFDRWCEHYGASCLSYFRALEDDVAFYNQSGGGGRYSFRDIGYDCLHPLKGRIGTDVMTDMIVHWFQRAVAIGSSQPASEIRPVSLPPPLQPTLRWRNDVLTLVRTAASGRCYSLLDGYNSPNVYQRLHPAIWRTASCPNASASLDSCAHLGERHACHVDALAFPPPVWFYCWNALTPKGVGKKSPGLVALLPGATLDVDLDTRLGEGGTSRPDLRLLAKLQYLTSYENMGIVALRCISRCRCRPQRINGHQLAPNGYRNVSIFAYHNWYIRGAYEDCRVRLHVLGRTMSNGFKFKVRHVILQETVENVSR</sequence>